<sequence>MKQYASKFEGKNWKEIFELNYKDLVALGIESIEDRILLIKSFWKAKRAIIYTEKIKKVSEVDIGGSL</sequence>
<keyword evidence="2" id="KW-1185">Reference proteome</keyword>
<evidence type="ECO:0000313" key="1">
    <source>
        <dbReference type="EMBL" id="CAG8819159.1"/>
    </source>
</evidence>
<accession>A0ACA9S2M8</accession>
<evidence type="ECO:0000313" key="2">
    <source>
        <dbReference type="Proteomes" id="UP000789920"/>
    </source>
</evidence>
<organism evidence="1 2">
    <name type="scientific">Racocetra persica</name>
    <dbReference type="NCBI Taxonomy" id="160502"/>
    <lineage>
        <taxon>Eukaryota</taxon>
        <taxon>Fungi</taxon>
        <taxon>Fungi incertae sedis</taxon>
        <taxon>Mucoromycota</taxon>
        <taxon>Glomeromycotina</taxon>
        <taxon>Glomeromycetes</taxon>
        <taxon>Diversisporales</taxon>
        <taxon>Gigasporaceae</taxon>
        <taxon>Racocetra</taxon>
    </lineage>
</organism>
<protein>
    <submittedName>
        <fullName evidence="1">25408_t:CDS:1</fullName>
    </submittedName>
</protein>
<name>A0ACA9S2M8_9GLOM</name>
<dbReference type="EMBL" id="CAJVQC010081926">
    <property type="protein sequence ID" value="CAG8819159.1"/>
    <property type="molecule type" value="Genomic_DNA"/>
</dbReference>
<proteinExistence type="predicted"/>
<feature type="non-terminal residue" evidence="1">
    <location>
        <position position="1"/>
    </location>
</feature>
<dbReference type="Proteomes" id="UP000789920">
    <property type="component" value="Unassembled WGS sequence"/>
</dbReference>
<comment type="caution">
    <text evidence="1">The sequence shown here is derived from an EMBL/GenBank/DDBJ whole genome shotgun (WGS) entry which is preliminary data.</text>
</comment>
<reference evidence="1" key="1">
    <citation type="submission" date="2021-06" db="EMBL/GenBank/DDBJ databases">
        <authorList>
            <person name="Kallberg Y."/>
            <person name="Tangrot J."/>
            <person name="Rosling A."/>
        </authorList>
    </citation>
    <scope>NUCLEOTIDE SEQUENCE</scope>
    <source>
        <strain evidence="1">MA461A</strain>
    </source>
</reference>
<gene>
    <name evidence="1" type="ORF">RPERSI_LOCUS25075</name>
</gene>